<dbReference type="SUPFAM" id="SSF52047">
    <property type="entry name" value="RNI-like"/>
    <property type="match status" value="1"/>
</dbReference>
<evidence type="ECO:0000313" key="2">
    <source>
        <dbReference type="Proteomes" id="UP000541558"/>
    </source>
</evidence>
<keyword evidence="2" id="KW-1185">Reference proteome</keyword>
<dbReference type="EMBL" id="JAACJK010000246">
    <property type="protein sequence ID" value="KAF5309103.1"/>
    <property type="molecule type" value="Genomic_DNA"/>
</dbReference>
<evidence type="ECO:0008006" key="3">
    <source>
        <dbReference type="Google" id="ProtNLM"/>
    </source>
</evidence>
<sequence length="546" mass="61367">MAWQYPDNYIPPQRGDLAHELFQLSNPMNTLSSSYWPKQYHPHTLPSIPSNIPCVPTATPPPSFDPRTRGIVTPKDPRRRNIIRYLPVEIWLEIFAHSIPHLSEQERTPLSLATTPLRIGQISGGLRGIAHSVPQLWTTVCIVQSVDKRTLSVRAVNRILKLSNERPLTVSFGCSGSKPSFDSGVHRVFAALALSMDRWEHAVLAIPWVNLCQSSLPSKPRRLKTLTLHGYLGVNIAPGVINQLFKHARKLTSIAWEDRKTCEVPFTGKFKEFFPAGIPGDRLTKLDLQPSIFVNEALAILATTPHLEELKLGNLLWAHDHDYLVDPSQQPTHPGRHGVVLPCLRKLVAGINASYWGANLQRVEPMIGTLLAHLCTPALRELQLRNIHVWGQSDFIGFLTQSKCRLHVLMLHVVDITDEELAGMLSHITMMNSLSSLYIHGHPRRKSPLSQRVIEAMVPSHKPFLVPTLINIAVDNHALNQSGGAFSRMLQRRCAMNPRFLRTITVSQPQRRRGTHTEAVTDVNVLRQISRPCSLRFVDCDASLYQ</sequence>
<comment type="caution">
    <text evidence="1">The sequence shown here is derived from an EMBL/GenBank/DDBJ whole genome shotgun (WGS) entry which is preliminary data.</text>
</comment>
<dbReference type="Proteomes" id="UP000541558">
    <property type="component" value="Unassembled WGS sequence"/>
</dbReference>
<dbReference type="OrthoDB" id="2269034at2759"/>
<gene>
    <name evidence="1" type="ORF">D9611_014787</name>
</gene>
<organism evidence="1 2">
    <name type="scientific">Ephemerocybe angulata</name>
    <dbReference type="NCBI Taxonomy" id="980116"/>
    <lineage>
        <taxon>Eukaryota</taxon>
        <taxon>Fungi</taxon>
        <taxon>Dikarya</taxon>
        <taxon>Basidiomycota</taxon>
        <taxon>Agaricomycotina</taxon>
        <taxon>Agaricomycetes</taxon>
        <taxon>Agaricomycetidae</taxon>
        <taxon>Agaricales</taxon>
        <taxon>Agaricineae</taxon>
        <taxon>Psathyrellaceae</taxon>
        <taxon>Ephemerocybe</taxon>
    </lineage>
</organism>
<accession>A0A8H5ER51</accession>
<dbReference type="InterPro" id="IPR032675">
    <property type="entry name" value="LRR_dom_sf"/>
</dbReference>
<dbReference type="AlphaFoldDB" id="A0A8H5ER51"/>
<dbReference type="Gene3D" id="3.80.10.10">
    <property type="entry name" value="Ribonuclease Inhibitor"/>
    <property type="match status" value="1"/>
</dbReference>
<reference evidence="1 2" key="1">
    <citation type="journal article" date="2020" name="ISME J.">
        <title>Uncovering the hidden diversity of litter-decomposition mechanisms in mushroom-forming fungi.</title>
        <authorList>
            <person name="Floudas D."/>
            <person name="Bentzer J."/>
            <person name="Ahren D."/>
            <person name="Johansson T."/>
            <person name="Persson P."/>
            <person name="Tunlid A."/>
        </authorList>
    </citation>
    <scope>NUCLEOTIDE SEQUENCE [LARGE SCALE GENOMIC DNA]</scope>
    <source>
        <strain evidence="1 2">CBS 175.51</strain>
    </source>
</reference>
<name>A0A8H5ER51_9AGAR</name>
<proteinExistence type="predicted"/>
<evidence type="ECO:0000313" key="1">
    <source>
        <dbReference type="EMBL" id="KAF5309103.1"/>
    </source>
</evidence>
<protein>
    <recommendedName>
        <fullName evidence="3">F-box domain-containing protein</fullName>
    </recommendedName>
</protein>